<evidence type="ECO:0000256" key="1">
    <source>
        <dbReference type="ARBA" id="ARBA00006450"/>
    </source>
</evidence>
<evidence type="ECO:0000313" key="3">
    <source>
        <dbReference type="Proteomes" id="UP000019205"/>
    </source>
</evidence>
<sequence length="76" mass="8670">MERVPEEQLHGLLEEFASRDGTDYGFNETALEERVKRLLTQLRAGKIQLLFDVDSEQWDILPADDAQRLLNGAAEP</sequence>
<keyword evidence="3" id="KW-1185">Reference proteome</keyword>
<reference evidence="2 3" key="1">
    <citation type="journal article" date="2007" name="Proc. Natl. Acad. Sci. U.S.A.">
        <title>Characterization of a marine gammaproteobacterium capable of aerobic anoxygenic photosynthesis.</title>
        <authorList>
            <person name="Fuchs B.M."/>
            <person name="Spring S."/>
            <person name="Teeling H."/>
            <person name="Quast C."/>
            <person name="Wulf J."/>
            <person name="Schattenhofer M."/>
            <person name="Yan S."/>
            <person name="Ferriera S."/>
            <person name="Johnson J."/>
            <person name="Glockner F.O."/>
            <person name="Amann R."/>
        </authorList>
    </citation>
    <scope>NUCLEOTIDE SEQUENCE [LARGE SCALE GENOMIC DNA]</scope>
    <source>
        <strain evidence="2">KT71</strain>
    </source>
</reference>
<dbReference type="EMBL" id="AAOA02000001">
    <property type="protein sequence ID" value="EAQ99266.1"/>
    <property type="molecule type" value="Genomic_DNA"/>
</dbReference>
<dbReference type="SUPFAM" id="SSF118001">
    <property type="entry name" value="YehU-like"/>
    <property type="match status" value="1"/>
</dbReference>
<organism evidence="2 3">
    <name type="scientific">Congregibacter litoralis KT71</name>
    <dbReference type="NCBI Taxonomy" id="314285"/>
    <lineage>
        <taxon>Bacteria</taxon>
        <taxon>Pseudomonadati</taxon>
        <taxon>Pseudomonadota</taxon>
        <taxon>Gammaproteobacteria</taxon>
        <taxon>Cellvibrionales</taxon>
        <taxon>Halieaceae</taxon>
        <taxon>Congregibacter</taxon>
    </lineage>
</organism>
<evidence type="ECO:0008006" key="4">
    <source>
        <dbReference type="Google" id="ProtNLM"/>
    </source>
</evidence>
<evidence type="ECO:0000313" key="2">
    <source>
        <dbReference type="EMBL" id="EAQ99266.1"/>
    </source>
</evidence>
<dbReference type="Gene3D" id="1.10.10.610">
    <property type="entry name" value="YehU-like"/>
    <property type="match status" value="1"/>
</dbReference>
<name>A4A3J3_9GAMM</name>
<reference evidence="2 3" key="2">
    <citation type="journal article" date="2009" name="PLoS ONE">
        <title>The photosynthetic apparatus and its regulation in the aerobic gammaproteobacterium Congregibacter litoralis gen. nov., sp. nov.</title>
        <authorList>
            <person name="Spring S."/>
            <person name="Lunsdorf H."/>
            <person name="Fuchs B.M."/>
            <person name="Tindall B.J."/>
        </authorList>
    </citation>
    <scope>NUCLEOTIDE SEQUENCE [LARGE SCALE GENOMIC DNA]</scope>
    <source>
        <strain evidence="2">KT71</strain>
    </source>
</reference>
<comment type="caution">
    <text evidence="2">The sequence shown here is derived from an EMBL/GenBank/DDBJ whole genome shotgun (WGS) entry which is preliminary data.</text>
</comment>
<dbReference type="STRING" id="314285.KT71_16391"/>
<dbReference type="Pfam" id="PF06794">
    <property type="entry name" value="UPF0270"/>
    <property type="match status" value="1"/>
</dbReference>
<proteinExistence type="inferred from homology"/>
<dbReference type="eggNOG" id="COG3089">
    <property type="taxonomic scope" value="Bacteria"/>
</dbReference>
<dbReference type="InterPro" id="IPR010648">
    <property type="entry name" value="UPF0270"/>
</dbReference>
<dbReference type="HOGENOM" id="CLU_186759_0_1_6"/>
<gene>
    <name evidence="2" type="ORF">KT71_16391</name>
</gene>
<dbReference type="RefSeq" id="WP_008295710.1">
    <property type="nucleotide sequence ID" value="NZ_CM002299.1"/>
</dbReference>
<accession>A4A3J3</accession>
<comment type="similarity">
    <text evidence="1">Belongs to the UPF0270 family.</text>
</comment>
<dbReference type="AlphaFoldDB" id="A4A3J3"/>
<dbReference type="InterPro" id="IPR036685">
    <property type="entry name" value="YehU-like_sf"/>
</dbReference>
<protein>
    <recommendedName>
        <fullName evidence="4">YheU family protein</fullName>
    </recommendedName>
</protein>
<dbReference type="Proteomes" id="UP000019205">
    <property type="component" value="Chromosome"/>
</dbReference>